<dbReference type="Pfam" id="PF01987">
    <property type="entry name" value="AIM24"/>
    <property type="match status" value="1"/>
</dbReference>
<comment type="caution">
    <text evidence="1">The sequence shown here is derived from an EMBL/GenBank/DDBJ whole genome shotgun (WGS) entry which is preliminary data.</text>
</comment>
<proteinExistence type="predicted"/>
<reference evidence="1 2" key="1">
    <citation type="submission" date="2020-07" db="EMBL/GenBank/DDBJ databases">
        <title>Streptomyces isolated from Indian soil.</title>
        <authorList>
            <person name="Mandal S."/>
            <person name="Maiti P.K."/>
        </authorList>
    </citation>
    <scope>NUCLEOTIDE SEQUENCE [LARGE SCALE GENOMIC DNA]</scope>
    <source>
        <strain evidence="1 2">PSKA54</strain>
    </source>
</reference>
<dbReference type="InterPro" id="IPR016031">
    <property type="entry name" value="Trp_RNA-bd_attenuator-like_dom"/>
</dbReference>
<keyword evidence="2" id="KW-1185">Reference proteome</keyword>
<dbReference type="AlphaFoldDB" id="A0A7W2HK40"/>
<name>A0A7W2HK40_9ACTN</name>
<gene>
    <name evidence="1" type="ORF">H1V43_36800</name>
</gene>
<protein>
    <submittedName>
        <fullName evidence="1">AIM24 family protein</fullName>
    </submittedName>
</protein>
<dbReference type="PANTHER" id="PTHR38074:SF1">
    <property type="entry name" value="ALTERED INHERITANCE OF MITOCHONDRIA PROTEIN 24, MITOCHONDRIAL"/>
    <property type="match status" value="1"/>
</dbReference>
<sequence length="251" mass="26743">MHSTLFAHVPVESTDRYTLQNPQLLKVDVNRGTGAILARQGAMVAFEGQIEFDSQYRSRSWRNVERMTNERLELMRCKGNGNVYLANFAQHIHVMEVGQGITVDSSSVLAFDGALGVGIVAVDSAVGVASAGAYNLELTGAGKVALLTSGEPLVLEVTPDRNVCADADAVIAWSTSLHTQMQAPTSTSAVWRRRGSTGEGWEMQFQGHGHVLVQPSELLPPQHLRSSGLLGQFGMGGGGLRGNSLGGGNRS</sequence>
<dbReference type="EMBL" id="JACEQY010000073">
    <property type="protein sequence ID" value="MBA4866761.1"/>
    <property type="molecule type" value="Genomic_DNA"/>
</dbReference>
<accession>A0A7W2HK40</accession>
<dbReference type="PANTHER" id="PTHR38074">
    <property type="entry name" value="ALTERED INHERITANCE OF MITOCHONDRIA PROTEIN 24, MITOCHONDRIAL"/>
    <property type="match status" value="1"/>
</dbReference>
<dbReference type="Gene3D" id="3.60.160.10">
    <property type="entry name" value="Mitochondrial biogenesis AIM24"/>
    <property type="match status" value="1"/>
</dbReference>
<evidence type="ECO:0000313" key="1">
    <source>
        <dbReference type="EMBL" id="MBA4866761.1"/>
    </source>
</evidence>
<dbReference type="Proteomes" id="UP000586976">
    <property type="component" value="Unassembled WGS sequence"/>
</dbReference>
<dbReference type="InterPro" id="IPR036983">
    <property type="entry name" value="AIM24_sf"/>
</dbReference>
<dbReference type="InterPro" id="IPR002838">
    <property type="entry name" value="AIM24"/>
</dbReference>
<organism evidence="1 2">
    <name type="scientific">Streptomyces himalayensis subsp. aureolus</name>
    <dbReference type="NCBI Taxonomy" id="2758039"/>
    <lineage>
        <taxon>Bacteria</taxon>
        <taxon>Bacillati</taxon>
        <taxon>Actinomycetota</taxon>
        <taxon>Actinomycetes</taxon>
        <taxon>Kitasatosporales</taxon>
        <taxon>Streptomycetaceae</taxon>
        <taxon>Streptomyces</taxon>
        <taxon>Streptomyces himalayensis</taxon>
    </lineage>
</organism>
<evidence type="ECO:0000313" key="2">
    <source>
        <dbReference type="Proteomes" id="UP000586976"/>
    </source>
</evidence>
<dbReference type="RefSeq" id="WP_181868123.1">
    <property type="nucleotide sequence ID" value="NZ_JACEQY010000073.1"/>
</dbReference>
<dbReference type="SUPFAM" id="SSF51219">
    <property type="entry name" value="TRAP-like"/>
    <property type="match status" value="1"/>
</dbReference>